<dbReference type="InterPro" id="IPR050109">
    <property type="entry name" value="HTH-type_TetR-like_transc_reg"/>
</dbReference>
<dbReference type="SUPFAM" id="SSF46689">
    <property type="entry name" value="Homeodomain-like"/>
    <property type="match status" value="1"/>
</dbReference>
<dbReference type="PRINTS" id="PR00455">
    <property type="entry name" value="HTHTETR"/>
</dbReference>
<keyword evidence="1 2" id="KW-0238">DNA-binding</keyword>
<evidence type="ECO:0000256" key="1">
    <source>
        <dbReference type="ARBA" id="ARBA00023125"/>
    </source>
</evidence>
<organism evidence="4 5">
    <name type="scientific">Plantactinospora siamensis</name>
    <dbReference type="NCBI Taxonomy" id="555372"/>
    <lineage>
        <taxon>Bacteria</taxon>
        <taxon>Bacillati</taxon>
        <taxon>Actinomycetota</taxon>
        <taxon>Actinomycetes</taxon>
        <taxon>Micromonosporales</taxon>
        <taxon>Micromonosporaceae</taxon>
        <taxon>Plantactinospora</taxon>
    </lineage>
</organism>
<dbReference type="PROSITE" id="PS50977">
    <property type="entry name" value="HTH_TETR_2"/>
    <property type="match status" value="1"/>
</dbReference>
<dbReference type="PANTHER" id="PTHR30055">
    <property type="entry name" value="HTH-TYPE TRANSCRIPTIONAL REGULATOR RUTR"/>
    <property type="match status" value="1"/>
</dbReference>
<dbReference type="EMBL" id="JBHLUE010000016">
    <property type="protein sequence ID" value="MFC0566155.1"/>
    <property type="molecule type" value="Genomic_DNA"/>
</dbReference>
<dbReference type="PANTHER" id="PTHR30055:SF235">
    <property type="entry name" value="TRANSCRIPTIONAL REGULATORY PROTEIN"/>
    <property type="match status" value="1"/>
</dbReference>
<evidence type="ECO:0000259" key="3">
    <source>
        <dbReference type="PROSITE" id="PS50977"/>
    </source>
</evidence>
<feature type="domain" description="HTH tetR-type" evidence="3">
    <location>
        <begin position="12"/>
        <end position="72"/>
    </location>
</feature>
<evidence type="ECO:0000256" key="2">
    <source>
        <dbReference type="PROSITE-ProRule" id="PRU00335"/>
    </source>
</evidence>
<name>A0ABV6NZF6_9ACTN</name>
<dbReference type="Gene3D" id="1.10.357.10">
    <property type="entry name" value="Tetracycline Repressor, domain 2"/>
    <property type="match status" value="1"/>
</dbReference>
<dbReference type="Proteomes" id="UP001589894">
    <property type="component" value="Unassembled WGS sequence"/>
</dbReference>
<dbReference type="Gene3D" id="1.10.10.60">
    <property type="entry name" value="Homeodomain-like"/>
    <property type="match status" value="1"/>
</dbReference>
<sequence>MARRTGRRPGNPDTREAILAAARSAFAEKGFDGASIRAIAAGAGVDPALVHHYFGTKDQLFLAVMDAPIDPGTLIPDLVAGGRDGLGERLVRTFLTIWDSPAGAVGVALLRSGINNDWSARLLREFLTSQILRRVLAGLDLDPAEAPLRSSLIASQMAGMALMRYVLKLEPLASAPAEAVVAAVGPTMQRYLDADLSAVRAALG</sequence>
<dbReference type="InterPro" id="IPR009057">
    <property type="entry name" value="Homeodomain-like_sf"/>
</dbReference>
<keyword evidence="5" id="KW-1185">Reference proteome</keyword>
<protein>
    <submittedName>
        <fullName evidence="4">TetR family transcriptional regulator</fullName>
    </submittedName>
</protein>
<evidence type="ECO:0000313" key="4">
    <source>
        <dbReference type="EMBL" id="MFC0566155.1"/>
    </source>
</evidence>
<dbReference type="SUPFAM" id="SSF48498">
    <property type="entry name" value="Tetracyclin repressor-like, C-terminal domain"/>
    <property type="match status" value="1"/>
</dbReference>
<reference evidence="4 5" key="1">
    <citation type="submission" date="2024-09" db="EMBL/GenBank/DDBJ databases">
        <authorList>
            <person name="Sun Q."/>
            <person name="Mori K."/>
        </authorList>
    </citation>
    <scope>NUCLEOTIDE SEQUENCE [LARGE SCALE GENOMIC DNA]</scope>
    <source>
        <strain evidence="4 5">TBRC 2205</strain>
    </source>
</reference>
<dbReference type="Pfam" id="PF00440">
    <property type="entry name" value="TetR_N"/>
    <property type="match status" value="1"/>
</dbReference>
<gene>
    <name evidence="4" type="ORF">ACFFHU_18695</name>
</gene>
<accession>A0ABV6NZF6</accession>
<feature type="DNA-binding region" description="H-T-H motif" evidence="2">
    <location>
        <begin position="35"/>
        <end position="54"/>
    </location>
</feature>
<proteinExistence type="predicted"/>
<dbReference type="InterPro" id="IPR036271">
    <property type="entry name" value="Tet_transcr_reg_TetR-rel_C_sf"/>
</dbReference>
<comment type="caution">
    <text evidence="4">The sequence shown here is derived from an EMBL/GenBank/DDBJ whole genome shotgun (WGS) entry which is preliminary data.</text>
</comment>
<dbReference type="Pfam" id="PF17920">
    <property type="entry name" value="TetR_C_16"/>
    <property type="match status" value="1"/>
</dbReference>
<dbReference type="InterPro" id="IPR001647">
    <property type="entry name" value="HTH_TetR"/>
</dbReference>
<evidence type="ECO:0000313" key="5">
    <source>
        <dbReference type="Proteomes" id="UP001589894"/>
    </source>
</evidence>
<dbReference type="RefSeq" id="WP_377340617.1">
    <property type="nucleotide sequence ID" value="NZ_JBHLUE010000016.1"/>
</dbReference>
<dbReference type="InterPro" id="IPR041678">
    <property type="entry name" value="TetR_C_16"/>
</dbReference>